<gene>
    <name evidence="2" type="ORF">EW093_11710</name>
</gene>
<proteinExistence type="predicted"/>
<dbReference type="PANTHER" id="PTHR37694">
    <property type="entry name" value="SLR8022 PROTEIN"/>
    <property type="match status" value="1"/>
</dbReference>
<reference evidence="2 3" key="1">
    <citation type="submission" date="2019-02" db="EMBL/GenBank/DDBJ databases">
        <authorList>
            <person name="Fomenkov A."/>
            <person name="Dubinina G."/>
            <person name="Grabovich M."/>
            <person name="Vincze T."/>
            <person name="Roberts R.J."/>
        </authorList>
    </citation>
    <scope>NUCLEOTIDE SEQUENCE [LARGE SCALE GENOMIC DNA]</scope>
    <source>
        <strain evidence="2 3">P</strain>
    </source>
</reference>
<accession>A0A5C1QDD2</accession>
<dbReference type="AlphaFoldDB" id="A0A5C1QDD2"/>
<dbReference type="Proteomes" id="UP000323824">
    <property type="component" value="Chromosome"/>
</dbReference>
<dbReference type="InterPro" id="IPR013096">
    <property type="entry name" value="Cupin_2"/>
</dbReference>
<dbReference type="EMBL" id="CP035807">
    <property type="protein sequence ID" value="QEN05348.1"/>
    <property type="molecule type" value="Genomic_DNA"/>
</dbReference>
<evidence type="ECO:0000313" key="2">
    <source>
        <dbReference type="EMBL" id="QEN05348.1"/>
    </source>
</evidence>
<evidence type="ECO:0000313" key="3">
    <source>
        <dbReference type="Proteomes" id="UP000323824"/>
    </source>
</evidence>
<dbReference type="OrthoDB" id="9797047at2"/>
<dbReference type="InterPro" id="IPR014710">
    <property type="entry name" value="RmlC-like_jellyroll"/>
</dbReference>
<dbReference type="SUPFAM" id="SSF51182">
    <property type="entry name" value="RmlC-like cupins"/>
    <property type="match status" value="1"/>
</dbReference>
<dbReference type="Gene3D" id="2.60.120.10">
    <property type="entry name" value="Jelly Rolls"/>
    <property type="match status" value="1"/>
</dbReference>
<name>A0A5C1QDD2_9SPIO</name>
<sequence>MKITPVNKAEVVVQKNGVKGQRIYDYNETIANHITLTPGARLDTHTTPVDVFFYVLEGKAWIEVGDERIAVESDSLIESPKDIPHAIENFSNTEILRVLVVKTPKT</sequence>
<dbReference type="RefSeq" id="WP_149568586.1">
    <property type="nucleotide sequence ID" value="NZ_CP035807.1"/>
</dbReference>
<dbReference type="PANTHER" id="PTHR37694:SF1">
    <property type="entry name" value="SLR8022 PROTEIN"/>
    <property type="match status" value="1"/>
</dbReference>
<dbReference type="InterPro" id="IPR011051">
    <property type="entry name" value="RmlC_Cupin_sf"/>
</dbReference>
<feature type="domain" description="Cupin type-2" evidence="1">
    <location>
        <begin position="33"/>
        <end position="101"/>
    </location>
</feature>
<evidence type="ECO:0000259" key="1">
    <source>
        <dbReference type="Pfam" id="PF07883"/>
    </source>
</evidence>
<protein>
    <submittedName>
        <fullName evidence="2">Cupin domain-containing protein</fullName>
    </submittedName>
</protein>
<keyword evidence="3" id="KW-1185">Reference proteome</keyword>
<dbReference type="Pfam" id="PF07883">
    <property type="entry name" value="Cupin_2"/>
    <property type="match status" value="1"/>
</dbReference>
<organism evidence="2 3">
    <name type="scientific">Thiospirochaeta perfilievii</name>
    <dbReference type="NCBI Taxonomy" id="252967"/>
    <lineage>
        <taxon>Bacteria</taxon>
        <taxon>Pseudomonadati</taxon>
        <taxon>Spirochaetota</taxon>
        <taxon>Spirochaetia</taxon>
        <taxon>Spirochaetales</taxon>
        <taxon>Spirochaetaceae</taxon>
        <taxon>Thiospirochaeta</taxon>
    </lineage>
</organism>
<reference evidence="2 3" key="2">
    <citation type="submission" date="2019-09" db="EMBL/GenBank/DDBJ databases">
        <title>Complete Genome Sequence and Methylome Analysis of free living Spirochaetas.</title>
        <authorList>
            <person name="Leshcheva N."/>
            <person name="Mikheeva N."/>
        </authorList>
    </citation>
    <scope>NUCLEOTIDE SEQUENCE [LARGE SCALE GENOMIC DNA]</scope>
    <source>
        <strain evidence="2 3">P</strain>
    </source>
</reference>
<dbReference type="KEGG" id="sper:EW093_11710"/>